<gene>
    <name evidence="3" type="ORF">Q361_10848</name>
</gene>
<keyword evidence="4" id="KW-1185">Reference proteome</keyword>
<dbReference type="AlphaFoldDB" id="A0A2S4N7Q2"/>
<dbReference type="InterPro" id="IPR008207">
    <property type="entry name" value="Sig_transdc_His_kin_Hpt_dom"/>
</dbReference>
<comment type="caution">
    <text evidence="3">The sequence shown here is derived from an EMBL/GenBank/DDBJ whole genome shotgun (WGS) entry which is preliminary data.</text>
</comment>
<dbReference type="GO" id="GO:0004672">
    <property type="term" value="F:protein kinase activity"/>
    <property type="evidence" value="ECO:0007669"/>
    <property type="project" value="UniProtKB-ARBA"/>
</dbReference>
<dbReference type="Gene3D" id="1.20.120.160">
    <property type="entry name" value="HPT domain"/>
    <property type="match status" value="1"/>
</dbReference>
<evidence type="ECO:0000313" key="4">
    <source>
        <dbReference type="Proteomes" id="UP000237056"/>
    </source>
</evidence>
<dbReference type="Proteomes" id="UP000237056">
    <property type="component" value="Unassembled WGS sequence"/>
</dbReference>
<evidence type="ECO:0000256" key="1">
    <source>
        <dbReference type="PROSITE-ProRule" id="PRU00110"/>
    </source>
</evidence>
<dbReference type="Pfam" id="PF01627">
    <property type="entry name" value="Hpt"/>
    <property type="match status" value="1"/>
</dbReference>
<proteinExistence type="predicted"/>
<sequence>MALNYNLSKVYALSGNDNEFALQVTSLFVTEVPQDVKQIELGIKNKDYHQAYSYSHKIKPTFDLLGMTVAHQEILEVEAWAKREGKKKEIEATFESIKTQVEKAVKEIKKDFNL</sequence>
<dbReference type="InterPro" id="IPR036641">
    <property type="entry name" value="HPT_dom_sf"/>
</dbReference>
<dbReference type="OrthoDB" id="7478530at2"/>
<accession>A0A2S4N7Q2</accession>
<dbReference type="RefSeq" id="WP_103726054.1">
    <property type="nucleotide sequence ID" value="NZ_PQNY01000008.1"/>
</dbReference>
<feature type="modified residue" description="Phosphohistidine" evidence="1">
    <location>
        <position position="56"/>
    </location>
</feature>
<reference evidence="3 4" key="1">
    <citation type="submission" date="2018-01" db="EMBL/GenBank/DDBJ databases">
        <title>Genomic Encyclopedia of Type Strains, Phase I: the one thousand microbial genomes (KMG-I) project.</title>
        <authorList>
            <person name="Goeker M."/>
        </authorList>
    </citation>
    <scope>NUCLEOTIDE SEQUENCE [LARGE SCALE GENOMIC DNA]</scope>
    <source>
        <strain evidence="3 4">DSM 17960</strain>
    </source>
</reference>
<keyword evidence="1" id="KW-0597">Phosphoprotein</keyword>
<feature type="domain" description="HPt" evidence="2">
    <location>
        <begin position="17"/>
        <end position="114"/>
    </location>
</feature>
<protein>
    <recommendedName>
        <fullName evidence="2">HPt domain-containing protein</fullName>
    </recommendedName>
</protein>
<evidence type="ECO:0000313" key="3">
    <source>
        <dbReference type="EMBL" id="POS01722.1"/>
    </source>
</evidence>
<evidence type="ECO:0000259" key="2">
    <source>
        <dbReference type="PROSITE" id="PS50894"/>
    </source>
</evidence>
<dbReference type="EMBL" id="PQNY01000008">
    <property type="protein sequence ID" value="POS01722.1"/>
    <property type="molecule type" value="Genomic_DNA"/>
</dbReference>
<dbReference type="GO" id="GO:0000160">
    <property type="term" value="P:phosphorelay signal transduction system"/>
    <property type="evidence" value="ECO:0007669"/>
    <property type="project" value="InterPro"/>
</dbReference>
<name>A0A2S4N7Q2_9FLAO</name>
<organism evidence="3 4">
    <name type="scientific">Flavobacterium croceum DSM 17960</name>
    <dbReference type="NCBI Taxonomy" id="1121886"/>
    <lineage>
        <taxon>Bacteria</taxon>
        <taxon>Pseudomonadati</taxon>
        <taxon>Bacteroidota</taxon>
        <taxon>Flavobacteriia</taxon>
        <taxon>Flavobacteriales</taxon>
        <taxon>Flavobacteriaceae</taxon>
        <taxon>Flavobacterium</taxon>
    </lineage>
</organism>
<dbReference type="SUPFAM" id="SSF47226">
    <property type="entry name" value="Histidine-containing phosphotransfer domain, HPT domain"/>
    <property type="match status" value="1"/>
</dbReference>
<dbReference type="PROSITE" id="PS50894">
    <property type="entry name" value="HPT"/>
    <property type="match status" value="1"/>
</dbReference>